<evidence type="ECO:0000256" key="2">
    <source>
        <dbReference type="ARBA" id="ARBA00005543"/>
    </source>
</evidence>
<dbReference type="InterPro" id="IPR002575">
    <property type="entry name" value="Aminoglycoside_PTrfase"/>
</dbReference>
<dbReference type="PANTHER" id="PTHR36091:SF1">
    <property type="entry name" value="ALTERED INHERITANCE OF MITOCHONDRIA PROTEIN 9, MITOCHONDRIAL"/>
    <property type="match status" value="1"/>
</dbReference>
<dbReference type="STRING" id="68775.A0A5C3M208"/>
<keyword evidence="8" id="KW-0418">Kinase</keyword>
<dbReference type="OrthoDB" id="2831558at2759"/>
<evidence type="ECO:0000256" key="3">
    <source>
        <dbReference type="ARBA" id="ARBA00016197"/>
    </source>
</evidence>
<evidence type="ECO:0000256" key="5">
    <source>
        <dbReference type="ARBA" id="ARBA00023128"/>
    </source>
</evidence>
<dbReference type="SUPFAM" id="SSF56112">
    <property type="entry name" value="Protein kinase-like (PK-like)"/>
    <property type="match status" value="1"/>
</dbReference>
<organism evidence="8 9">
    <name type="scientific">Crucibulum laeve</name>
    <dbReference type="NCBI Taxonomy" id="68775"/>
    <lineage>
        <taxon>Eukaryota</taxon>
        <taxon>Fungi</taxon>
        <taxon>Dikarya</taxon>
        <taxon>Basidiomycota</taxon>
        <taxon>Agaricomycotina</taxon>
        <taxon>Agaricomycetes</taxon>
        <taxon>Agaricomycetidae</taxon>
        <taxon>Agaricales</taxon>
        <taxon>Agaricineae</taxon>
        <taxon>Nidulariaceae</taxon>
        <taxon>Crucibulum</taxon>
    </lineage>
</organism>
<dbReference type="Pfam" id="PF01636">
    <property type="entry name" value="APH"/>
    <property type="match status" value="1"/>
</dbReference>
<comment type="similarity">
    <text evidence="2">Belongs to the AIM9 family.</text>
</comment>
<sequence length="586" mass="66550">MLHRATILTLMRRCPQRPMSSLAQVSSYPLMSSDLFETAGMRWLYNDLLQRERRRIEFNAKELCDAIVQVIPGSSQCVSISRLSEGTYNRLFKLTTDNGFNVVARFPFPTAGPRQLLTQSEVATMDFIRTKFEDLPIPKVLAWSATHENPIGSEYIIMEFCEGTTLGSCHREAMQKGNLGTLARATSKMQLQLASLSFSQFGSIYYKEDVSSELQSRPLYSSGEIEDICAERFRIGPSVDRLFYRSQRAHMDLDRGPWLDVKSYLHAIVDCETTWIREYSSSPNARAQPGSREPAEAHLQAYDYVLKLASHILPSEPCLNVPTLNHPDLHPGNILVQGSQPMSITALLDWQGTCVRPPLENFTVPRIFSIRDGSLKYVAVDVENSKLKSPTPKGLAALSEDEQARASFEVQRGLGLMLYARLIRQALTEQGMPLVLYEAMFDSLPLLTLARNLLWASFRSYEDGLSNLYHVLLTWNYEFCTTNNLDGAPIPFPEEVIEDHFDKLEAERVSDKLQMAIARRLISECGIQVVAEGEVREEDYERARKELDEFRTLFLDAVESDDEKAVIEREWPFQDGKWVITAEKCV</sequence>
<dbReference type="GO" id="GO:0005739">
    <property type="term" value="C:mitochondrion"/>
    <property type="evidence" value="ECO:0007669"/>
    <property type="project" value="UniProtKB-SubCell"/>
</dbReference>
<evidence type="ECO:0000313" key="9">
    <source>
        <dbReference type="Proteomes" id="UP000308652"/>
    </source>
</evidence>
<name>A0A5C3M208_9AGAR</name>
<proteinExistence type="inferred from homology"/>
<keyword evidence="9" id="KW-1185">Reference proteome</keyword>
<comment type="subcellular location">
    <subcellularLocation>
        <location evidence="1">Mitochondrion</location>
    </subcellularLocation>
</comment>
<evidence type="ECO:0000313" key="8">
    <source>
        <dbReference type="EMBL" id="TFK39015.1"/>
    </source>
</evidence>
<dbReference type="Gene3D" id="3.90.1200.10">
    <property type="match status" value="1"/>
</dbReference>
<dbReference type="GO" id="GO:0016301">
    <property type="term" value="F:kinase activity"/>
    <property type="evidence" value="ECO:0007669"/>
    <property type="project" value="UniProtKB-KW"/>
</dbReference>
<gene>
    <name evidence="8" type="ORF">BDQ12DRAFT_735212</name>
</gene>
<dbReference type="EMBL" id="ML213601">
    <property type="protein sequence ID" value="TFK39015.1"/>
    <property type="molecule type" value="Genomic_DNA"/>
</dbReference>
<keyword evidence="4" id="KW-0809">Transit peptide</keyword>
<evidence type="ECO:0000256" key="1">
    <source>
        <dbReference type="ARBA" id="ARBA00004173"/>
    </source>
</evidence>
<evidence type="ECO:0000256" key="4">
    <source>
        <dbReference type="ARBA" id="ARBA00022946"/>
    </source>
</evidence>
<dbReference type="InterPro" id="IPR011009">
    <property type="entry name" value="Kinase-like_dom_sf"/>
</dbReference>
<evidence type="ECO:0000256" key="6">
    <source>
        <dbReference type="ARBA" id="ARBA00031849"/>
    </source>
</evidence>
<reference evidence="8 9" key="1">
    <citation type="journal article" date="2019" name="Nat. Ecol. Evol.">
        <title>Megaphylogeny resolves global patterns of mushroom evolution.</title>
        <authorList>
            <person name="Varga T."/>
            <person name="Krizsan K."/>
            <person name="Foldi C."/>
            <person name="Dima B."/>
            <person name="Sanchez-Garcia M."/>
            <person name="Sanchez-Ramirez S."/>
            <person name="Szollosi G.J."/>
            <person name="Szarkandi J.G."/>
            <person name="Papp V."/>
            <person name="Albert L."/>
            <person name="Andreopoulos W."/>
            <person name="Angelini C."/>
            <person name="Antonin V."/>
            <person name="Barry K.W."/>
            <person name="Bougher N.L."/>
            <person name="Buchanan P."/>
            <person name="Buyck B."/>
            <person name="Bense V."/>
            <person name="Catcheside P."/>
            <person name="Chovatia M."/>
            <person name="Cooper J."/>
            <person name="Damon W."/>
            <person name="Desjardin D."/>
            <person name="Finy P."/>
            <person name="Geml J."/>
            <person name="Haridas S."/>
            <person name="Hughes K."/>
            <person name="Justo A."/>
            <person name="Karasinski D."/>
            <person name="Kautmanova I."/>
            <person name="Kiss B."/>
            <person name="Kocsube S."/>
            <person name="Kotiranta H."/>
            <person name="LaButti K.M."/>
            <person name="Lechner B.E."/>
            <person name="Liimatainen K."/>
            <person name="Lipzen A."/>
            <person name="Lukacs Z."/>
            <person name="Mihaltcheva S."/>
            <person name="Morgado L.N."/>
            <person name="Niskanen T."/>
            <person name="Noordeloos M.E."/>
            <person name="Ohm R.A."/>
            <person name="Ortiz-Santana B."/>
            <person name="Ovrebo C."/>
            <person name="Racz N."/>
            <person name="Riley R."/>
            <person name="Savchenko A."/>
            <person name="Shiryaev A."/>
            <person name="Soop K."/>
            <person name="Spirin V."/>
            <person name="Szebenyi C."/>
            <person name="Tomsovsky M."/>
            <person name="Tulloss R.E."/>
            <person name="Uehling J."/>
            <person name="Grigoriev I.V."/>
            <person name="Vagvolgyi C."/>
            <person name="Papp T."/>
            <person name="Martin F.M."/>
            <person name="Miettinen O."/>
            <person name="Hibbett D.S."/>
            <person name="Nagy L.G."/>
        </authorList>
    </citation>
    <scope>NUCLEOTIDE SEQUENCE [LARGE SCALE GENOMIC DNA]</scope>
    <source>
        <strain evidence="8 9">CBS 166.37</strain>
    </source>
</reference>
<feature type="domain" description="Aminoglycoside phosphotransferase" evidence="7">
    <location>
        <begin position="80"/>
        <end position="362"/>
    </location>
</feature>
<dbReference type="Gene3D" id="3.30.200.20">
    <property type="entry name" value="Phosphorylase Kinase, domain 1"/>
    <property type="match status" value="1"/>
</dbReference>
<dbReference type="InterPro" id="IPR051035">
    <property type="entry name" value="Mito_inheritance_9"/>
</dbReference>
<keyword evidence="5" id="KW-0496">Mitochondrion</keyword>
<protein>
    <recommendedName>
        <fullName evidence="3">Altered inheritance of mitochondria protein 9, mitochondrial</fullName>
    </recommendedName>
    <alternativeName>
        <fullName evidence="6">Found in mitochondrial proteome protein 29</fullName>
    </alternativeName>
</protein>
<dbReference type="AlphaFoldDB" id="A0A5C3M208"/>
<accession>A0A5C3M208</accession>
<keyword evidence="8" id="KW-0808">Transferase</keyword>
<dbReference type="Proteomes" id="UP000308652">
    <property type="component" value="Unassembled WGS sequence"/>
</dbReference>
<evidence type="ECO:0000259" key="7">
    <source>
        <dbReference type="Pfam" id="PF01636"/>
    </source>
</evidence>
<dbReference type="PANTHER" id="PTHR36091">
    <property type="entry name" value="ALTERED INHERITANCE OF MITOCHONDRIA PROTEIN 9, MITOCHONDRIAL"/>
    <property type="match status" value="1"/>
</dbReference>